<name>A0A6A4VRX4_AMPAM</name>
<evidence type="ECO:0000313" key="4">
    <source>
        <dbReference type="Proteomes" id="UP000440578"/>
    </source>
</evidence>
<dbReference type="PANTHER" id="PTHR37984">
    <property type="entry name" value="PROTEIN CBG26694"/>
    <property type="match status" value="1"/>
</dbReference>
<dbReference type="Gene3D" id="3.30.420.10">
    <property type="entry name" value="Ribonuclease H-like superfamily/Ribonuclease H"/>
    <property type="match status" value="1"/>
</dbReference>
<protein>
    <recommendedName>
        <fullName evidence="2">Integrase catalytic domain-containing protein</fullName>
    </recommendedName>
</protein>
<gene>
    <name evidence="3" type="primary">K02A2.6_7</name>
    <name evidence="3" type="ORF">FJT64_009282</name>
</gene>
<feature type="compositionally biased region" description="Basic residues" evidence="1">
    <location>
        <begin position="270"/>
        <end position="294"/>
    </location>
</feature>
<dbReference type="Proteomes" id="UP000440578">
    <property type="component" value="Unassembled WGS sequence"/>
</dbReference>
<reference evidence="3 4" key="1">
    <citation type="submission" date="2019-07" db="EMBL/GenBank/DDBJ databases">
        <title>Draft genome assembly of a fouling barnacle, Amphibalanus amphitrite (Darwin, 1854): The first reference genome for Thecostraca.</title>
        <authorList>
            <person name="Kim W."/>
        </authorList>
    </citation>
    <scope>NUCLEOTIDE SEQUENCE [LARGE SCALE GENOMIC DNA]</scope>
    <source>
        <strain evidence="3">SNU_AA5</strain>
        <tissue evidence="3">Soma without cirri and trophi</tissue>
    </source>
</reference>
<dbReference type="OrthoDB" id="7789233at2759"/>
<comment type="caution">
    <text evidence="3">The sequence shown here is derived from an EMBL/GenBank/DDBJ whole genome shotgun (WGS) entry which is preliminary data.</text>
</comment>
<dbReference type="SUPFAM" id="SSF53098">
    <property type="entry name" value="Ribonuclease H-like"/>
    <property type="match status" value="1"/>
</dbReference>
<dbReference type="EMBL" id="VIIS01001793">
    <property type="protein sequence ID" value="KAF0292808.1"/>
    <property type="molecule type" value="Genomic_DNA"/>
</dbReference>
<feature type="compositionally biased region" description="Basic and acidic residues" evidence="1">
    <location>
        <begin position="295"/>
        <end position="304"/>
    </location>
</feature>
<dbReference type="AlphaFoldDB" id="A0A6A4VRX4"/>
<dbReference type="FunFam" id="3.30.420.10:FF:000063">
    <property type="entry name" value="Retrovirus-related Pol polyprotein from transposon 297-like Protein"/>
    <property type="match status" value="1"/>
</dbReference>
<dbReference type="InterPro" id="IPR050951">
    <property type="entry name" value="Retrovirus_Pol_polyprotein"/>
</dbReference>
<dbReference type="InterPro" id="IPR001584">
    <property type="entry name" value="Integrase_cat-core"/>
</dbReference>
<proteinExistence type="predicted"/>
<feature type="region of interest" description="Disordered" evidence="1">
    <location>
        <begin position="263"/>
        <end position="304"/>
    </location>
</feature>
<accession>A0A6A4VRX4</accession>
<sequence length="304" mass="34780">MFEHCLCAVGGDAFALARRQAVLLTCLGAEGQRVYESLPPCVKEEGEDDFAFTRRRLEGHFAPRQNVCVERYRFRSRAQHQGETTVQEKPPLQPIPLPEGPWERLMVDIIGPMHGPPTERYGIVLCDLYSRWPEVALCSDATASTIIQFLETLFACEGLPLELISDNGPAFRSAELRAFLTKCGVRQTFSSPYSPQTCGLVERLNRTIKGAIQSARLAREPRSPYLRRFLGEYRATPHPATGETPFRLMRGREARTTLDVLKRDAPTGNSRKRAVRRRHRRYQSAYKKSRRRRAPDRFTPDRYQ</sequence>
<dbReference type="InterPro" id="IPR036397">
    <property type="entry name" value="RNaseH_sf"/>
</dbReference>
<evidence type="ECO:0000313" key="3">
    <source>
        <dbReference type="EMBL" id="KAF0292808.1"/>
    </source>
</evidence>
<keyword evidence="4" id="KW-1185">Reference proteome</keyword>
<dbReference type="GO" id="GO:0003676">
    <property type="term" value="F:nucleic acid binding"/>
    <property type="evidence" value="ECO:0007669"/>
    <property type="project" value="InterPro"/>
</dbReference>
<evidence type="ECO:0000259" key="2">
    <source>
        <dbReference type="PROSITE" id="PS50994"/>
    </source>
</evidence>
<dbReference type="GO" id="GO:0015074">
    <property type="term" value="P:DNA integration"/>
    <property type="evidence" value="ECO:0007669"/>
    <property type="project" value="InterPro"/>
</dbReference>
<dbReference type="PANTHER" id="PTHR37984:SF15">
    <property type="entry name" value="INTEGRASE CATALYTIC DOMAIN-CONTAINING PROTEIN"/>
    <property type="match status" value="1"/>
</dbReference>
<evidence type="ECO:0000256" key="1">
    <source>
        <dbReference type="SAM" id="MobiDB-lite"/>
    </source>
</evidence>
<organism evidence="3 4">
    <name type="scientific">Amphibalanus amphitrite</name>
    <name type="common">Striped barnacle</name>
    <name type="synonym">Balanus amphitrite</name>
    <dbReference type="NCBI Taxonomy" id="1232801"/>
    <lineage>
        <taxon>Eukaryota</taxon>
        <taxon>Metazoa</taxon>
        <taxon>Ecdysozoa</taxon>
        <taxon>Arthropoda</taxon>
        <taxon>Crustacea</taxon>
        <taxon>Multicrustacea</taxon>
        <taxon>Cirripedia</taxon>
        <taxon>Thoracica</taxon>
        <taxon>Thoracicalcarea</taxon>
        <taxon>Balanomorpha</taxon>
        <taxon>Balanoidea</taxon>
        <taxon>Balanidae</taxon>
        <taxon>Amphibalaninae</taxon>
        <taxon>Amphibalanus</taxon>
    </lineage>
</organism>
<feature type="domain" description="Integrase catalytic" evidence="2">
    <location>
        <begin position="97"/>
        <end position="253"/>
    </location>
</feature>
<dbReference type="InterPro" id="IPR012337">
    <property type="entry name" value="RNaseH-like_sf"/>
</dbReference>
<dbReference type="PROSITE" id="PS50994">
    <property type="entry name" value="INTEGRASE"/>
    <property type="match status" value="1"/>
</dbReference>
<dbReference type="Pfam" id="PF00665">
    <property type="entry name" value="rve"/>
    <property type="match status" value="1"/>
</dbReference>